<evidence type="ECO:0000256" key="1">
    <source>
        <dbReference type="SAM" id="MobiDB-lite"/>
    </source>
</evidence>
<comment type="caution">
    <text evidence="3">The sequence shown here is derived from an EMBL/GenBank/DDBJ whole genome shotgun (WGS) entry which is preliminary data.</text>
</comment>
<evidence type="ECO:0000313" key="4">
    <source>
        <dbReference type="Proteomes" id="UP000245119"/>
    </source>
</evidence>
<dbReference type="Pfam" id="PF14705">
    <property type="entry name" value="Costars"/>
    <property type="match status" value="1"/>
</dbReference>
<protein>
    <recommendedName>
        <fullName evidence="2">Costars domain-containing protein</fullName>
    </recommendedName>
</protein>
<feature type="region of interest" description="Disordered" evidence="1">
    <location>
        <begin position="1"/>
        <end position="66"/>
    </location>
</feature>
<dbReference type="GO" id="GO:0030017">
    <property type="term" value="C:sarcomere"/>
    <property type="evidence" value="ECO:0007669"/>
    <property type="project" value="TreeGrafter"/>
</dbReference>
<feature type="domain" description="Costars" evidence="2">
    <location>
        <begin position="69"/>
        <end position="145"/>
    </location>
</feature>
<gene>
    <name evidence="3" type="ORF">C0Q70_13216</name>
</gene>
<dbReference type="PANTHER" id="PTHR22739:SF7">
    <property type="entry name" value="EG:152A3.3 PROTEIN-RELATED"/>
    <property type="match status" value="1"/>
</dbReference>
<dbReference type="GO" id="GO:0003779">
    <property type="term" value="F:actin binding"/>
    <property type="evidence" value="ECO:0007669"/>
    <property type="project" value="InterPro"/>
</dbReference>
<accession>A0A2T7NWK9</accession>
<sequence length="151" mass="17318">MMASKRSHLSSQISEWQKKADEHKKKQLINPFSDWEGASHRTKLQKDDPSYGRPVEGSTTELRGKQAGEHISGEIVELCRVISELGEPHSDKTYTITFGHLFDAYTKISNKLVGMLMRARKQGLVNFQGEMLYQRRDDNVVITCFRVPHLE</sequence>
<dbReference type="InterPro" id="IPR038095">
    <property type="entry name" value="Costars_sf"/>
</dbReference>
<keyword evidence="4" id="KW-1185">Reference proteome</keyword>
<dbReference type="PANTHER" id="PTHR22739">
    <property type="entry name" value="STRIATED MUSCLE ACTIVATOR OF RHO-DEPENDENT SIGNALING-RELATED"/>
    <property type="match status" value="1"/>
</dbReference>
<evidence type="ECO:0000259" key="2">
    <source>
        <dbReference type="SMART" id="SM01283"/>
    </source>
</evidence>
<dbReference type="Gene3D" id="1.10.10.1540">
    <property type="entry name" value="Costar domain"/>
    <property type="match status" value="1"/>
</dbReference>
<proteinExistence type="predicted"/>
<dbReference type="EMBL" id="PZQS01000008">
    <property type="protein sequence ID" value="PVD25560.1"/>
    <property type="molecule type" value="Genomic_DNA"/>
</dbReference>
<organism evidence="3 4">
    <name type="scientific">Pomacea canaliculata</name>
    <name type="common">Golden apple snail</name>
    <dbReference type="NCBI Taxonomy" id="400727"/>
    <lineage>
        <taxon>Eukaryota</taxon>
        <taxon>Metazoa</taxon>
        <taxon>Spiralia</taxon>
        <taxon>Lophotrochozoa</taxon>
        <taxon>Mollusca</taxon>
        <taxon>Gastropoda</taxon>
        <taxon>Caenogastropoda</taxon>
        <taxon>Architaenioglossa</taxon>
        <taxon>Ampullarioidea</taxon>
        <taxon>Ampullariidae</taxon>
        <taxon>Pomacea</taxon>
    </lineage>
</organism>
<name>A0A2T7NWK9_POMCA</name>
<dbReference type="GO" id="GO:0035025">
    <property type="term" value="P:positive regulation of Rho protein signal transduction"/>
    <property type="evidence" value="ECO:0007669"/>
    <property type="project" value="InterPro"/>
</dbReference>
<dbReference type="SMART" id="SM01283">
    <property type="entry name" value="Costars"/>
    <property type="match status" value="1"/>
</dbReference>
<dbReference type="AlphaFoldDB" id="A0A2T7NWK9"/>
<dbReference type="InterPro" id="IPR027817">
    <property type="entry name" value="Costars_dom"/>
</dbReference>
<dbReference type="GO" id="GO:0045944">
    <property type="term" value="P:positive regulation of transcription by RNA polymerase II"/>
    <property type="evidence" value="ECO:0007669"/>
    <property type="project" value="TreeGrafter"/>
</dbReference>
<evidence type="ECO:0000313" key="3">
    <source>
        <dbReference type="EMBL" id="PVD25560.1"/>
    </source>
</evidence>
<reference evidence="3 4" key="1">
    <citation type="submission" date="2018-04" db="EMBL/GenBank/DDBJ databases">
        <title>The genome of golden apple snail Pomacea canaliculata provides insight into stress tolerance and invasive adaptation.</title>
        <authorList>
            <person name="Liu C."/>
            <person name="Liu B."/>
            <person name="Ren Y."/>
            <person name="Zhang Y."/>
            <person name="Wang H."/>
            <person name="Li S."/>
            <person name="Jiang F."/>
            <person name="Yin L."/>
            <person name="Zhang G."/>
            <person name="Qian W."/>
            <person name="Fan W."/>
        </authorList>
    </citation>
    <scope>NUCLEOTIDE SEQUENCE [LARGE SCALE GENOMIC DNA]</scope>
    <source>
        <strain evidence="3">SZHN2017</strain>
        <tissue evidence="3">Muscle</tissue>
    </source>
</reference>
<dbReference type="Proteomes" id="UP000245119">
    <property type="component" value="Linkage Group LG8"/>
</dbReference>
<dbReference type="InterPro" id="IPR026111">
    <property type="entry name" value="Abra"/>
</dbReference>